<reference evidence="2" key="1">
    <citation type="submission" date="2023-03" db="EMBL/GenBank/DDBJ databases">
        <title>Chromosome-level genomes of two armyworms, Mythimna separata and Mythimna loreyi, provide insights into the biosynthesis and reception of sex pheromones.</title>
        <authorList>
            <person name="Zhao H."/>
        </authorList>
    </citation>
    <scope>NUCLEOTIDE SEQUENCE</scope>
    <source>
        <strain evidence="2">BeijingLab</strain>
        <tissue evidence="2">Pupa</tissue>
    </source>
</reference>
<dbReference type="PROSITE" id="PS51450">
    <property type="entry name" value="LRR"/>
    <property type="match status" value="1"/>
</dbReference>
<feature type="region of interest" description="Disordered" evidence="1">
    <location>
        <begin position="66"/>
        <end position="99"/>
    </location>
</feature>
<dbReference type="InterPro" id="IPR001611">
    <property type="entry name" value="Leu-rich_rpt"/>
</dbReference>
<proteinExistence type="predicted"/>
<gene>
    <name evidence="2" type="ORF">PYW07_009099</name>
</gene>
<dbReference type="SMART" id="SM00368">
    <property type="entry name" value="LRR_RI"/>
    <property type="match status" value="4"/>
</dbReference>
<feature type="compositionally biased region" description="Basic residues" evidence="1">
    <location>
        <begin position="66"/>
        <end position="78"/>
    </location>
</feature>
<dbReference type="PANTHER" id="PTHR46984">
    <property type="entry name" value="LEUCINE-RICH REPEAT-CONTAINING PROTEIN 71"/>
    <property type="match status" value="1"/>
</dbReference>
<dbReference type="InterPro" id="IPR053040">
    <property type="entry name" value="LRR-containing_protein_71"/>
</dbReference>
<comment type="caution">
    <text evidence="2">The sequence shown here is derived from an EMBL/GenBank/DDBJ whole genome shotgun (WGS) entry which is preliminary data.</text>
</comment>
<accession>A0AAD7YBU0</accession>
<name>A0AAD7YBU0_MYTSE</name>
<dbReference type="Proteomes" id="UP001231518">
    <property type="component" value="Chromosome 22"/>
</dbReference>
<dbReference type="SUPFAM" id="SSF52047">
    <property type="entry name" value="RNI-like"/>
    <property type="match status" value="1"/>
</dbReference>
<evidence type="ECO:0000256" key="1">
    <source>
        <dbReference type="SAM" id="MobiDB-lite"/>
    </source>
</evidence>
<dbReference type="Pfam" id="PF13516">
    <property type="entry name" value="LRR_6"/>
    <property type="match status" value="3"/>
</dbReference>
<dbReference type="AlphaFoldDB" id="A0AAD7YBU0"/>
<dbReference type="Gene3D" id="3.80.10.10">
    <property type="entry name" value="Ribonuclease Inhibitor"/>
    <property type="match status" value="1"/>
</dbReference>
<organism evidence="2 3">
    <name type="scientific">Mythimna separata</name>
    <name type="common">Oriental armyworm</name>
    <name type="synonym">Pseudaletia separata</name>
    <dbReference type="NCBI Taxonomy" id="271217"/>
    <lineage>
        <taxon>Eukaryota</taxon>
        <taxon>Metazoa</taxon>
        <taxon>Ecdysozoa</taxon>
        <taxon>Arthropoda</taxon>
        <taxon>Hexapoda</taxon>
        <taxon>Insecta</taxon>
        <taxon>Pterygota</taxon>
        <taxon>Neoptera</taxon>
        <taxon>Endopterygota</taxon>
        <taxon>Lepidoptera</taxon>
        <taxon>Glossata</taxon>
        <taxon>Ditrysia</taxon>
        <taxon>Noctuoidea</taxon>
        <taxon>Noctuidae</taxon>
        <taxon>Noctuinae</taxon>
        <taxon>Hadenini</taxon>
        <taxon>Mythimna</taxon>
    </lineage>
</organism>
<evidence type="ECO:0000313" key="3">
    <source>
        <dbReference type="Proteomes" id="UP001231518"/>
    </source>
</evidence>
<protein>
    <submittedName>
        <fullName evidence="2">Uncharacterized protein</fullName>
    </submittedName>
</protein>
<dbReference type="EMBL" id="JARGEI010000024">
    <property type="protein sequence ID" value="KAJ8709273.1"/>
    <property type="molecule type" value="Genomic_DNA"/>
</dbReference>
<evidence type="ECO:0000313" key="2">
    <source>
        <dbReference type="EMBL" id="KAJ8709273.1"/>
    </source>
</evidence>
<feature type="region of interest" description="Disordered" evidence="1">
    <location>
        <begin position="1"/>
        <end position="28"/>
    </location>
</feature>
<feature type="compositionally biased region" description="Polar residues" evidence="1">
    <location>
        <begin position="88"/>
        <end position="97"/>
    </location>
</feature>
<dbReference type="InterPro" id="IPR032675">
    <property type="entry name" value="LRR_dom_sf"/>
</dbReference>
<sequence>MRAVSGLSLIPALPPARPSDEHEKCQTSFDDGSQTLDFDQFVETSCKIFECPILVQVLKMIQQPSKHAKKHGLKHKRKRSDEPHPEGSPNTKPNSHPSLRLVGFVPDHTRLSITAVYDHHHKLVEILMFKYAYAPIPRTLMKVIALKIPFTRHLTKFTIKQCRIDMYTIHDLNKILLISNITDICLDQCPLKEGNYDILLSDASSLQSLSLSRCNINDVVCERMASRLHHLEPAEPTLLVLNLSSNRITDVGTKYLAEALRNNRHLRYLNLSDNQISDYGAKYILDVLAEFPLNTDEIQDKNSCFKDYLLSKEELYRKYLIDLAIKIETSRRKSSLKRKLSAKKIKVKQEFEDEMMKIKARSMALETIGPFEHPFDSTMVTVKEGRSYCIGNFTLCYLNLRYNNLTYLSVQRLAKVVSHQKMYRNEKMCGLVNVLLEGNNVPKEVNEYILINKDLNKDHALSKGSIKETDKIKPTGHRNLSK</sequence>
<dbReference type="PANTHER" id="PTHR46984:SF1">
    <property type="entry name" value="LEUCINE-RICH REPEAT-CONTAINING PROTEIN 71"/>
    <property type="match status" value="1"/>
</dbReference>
<keyword evidence="3" id="KW-1185">Reference proteome</keyword>